<dbReference type="OrthoDB" id="416454at2759"/>
<sequence>MMSKNEKLVTTEKEKAEVLNNFFASVFTAIPSPHTSRAEGPCKNRGYKNEELTTVGEDHVRHLLRNLKVQKSMGPDEIHPWFLRSWWMKLLNQFPLYSKSRGRLVKFPLTGKGKT</sequence>
<evidence type="ECO:0000313" key="2">
    <source>
        <dbReference type="Proteomes" id="UP000233556"/>
    </source>
</evidence>
<dbReference type="GO" id="GO:0003964">
    <property type="term" value="F:RNA-directed DNA polymerase activity"/>
    <property type="evidence" value="ECO:0007669"/>
    <property type="project" value="UniProtKB-KW"/>
</dbReference>
<keyword evidence="1" id="KW-0548">Nucleotidyltransferase</keyword>
<keyword evidence="2" id="KW-1185">Reference proteome</keyword>
<reference evidence="2" key="2">
    <citation type="submission" date="2017-12" db="EMBL/GenBank/DDBJ databases">
        <title>Genome sequence of the Bar-tailed Godwit (Limosa lapponica baueri).</title>
        <authorList>
            <person name="Lima N.C.B."/>
            <person name="Parody-Merino A.M."/>
            <person name="Battley P.F."/>
            <person name="Fidler A.E."/>
            <person name="Prosdocimi F."/>
        </authorList>
    </citation>
    <scope>NUCLEOTIDE SEQUENCE [LARGE SCALE GENOMIC DNA]</scope>
</reference>
<organism evidence="1 2">
    <name type="scientific">Limosa lapponica baueri</name>
    <dbReference type="NCBI Taxonomy" id="1758121"/>
    <lineage>
        <taxon>Eukaryota</taxon>
        <taxon>Metazoa</taxon>
        <taxon>Chordata</taxon>
        <taxon>Craniata</taxon>
        <taxon>Vertebrata</taxon>
        <taxon>Euteleostomi</taxon>
        <taxon>Archelosauria</taxon>
        <taxon>Archosauria</taxon>
        <taxon>Dinosauria</taxon>
        <taxon>Saurischia</taxon>
        <taxon>Theropoda</taxon>
        <taxon>Coelurosauria</taxon>
        <taxon>Aves</taxon>
        <taxon>Neognathae</taxon>
        <taxon>Neoaves</taxon>
        <taxon>Charadriiformes</taxon>
        <taxon>Scolopacidae</taxon>
        <taxon>Limosa</taxon>
    </lineage>
</organism>
<accession>A0A2I0TMK9</accession>
<dbReference type="AlphaFoldDB" id="A0A2I0TMK9"/>
<dbReference type="EMBL" id="KZ508581">
    <property type="protein sequence ID" value="PKU35039.1"/>
    <property type="molecule type" value="Genomic_DNA"/>
</dbReference>
<dbReference type="Proteomes" id="UP000233556">
    <property type="component" value="Unassembled WGS sequence"/>
</dbReference>
<keyword evidence="1" id="KW-0808">Transferase</keyword>
<gene>
    <name evidence="1" type="ORF">llap_14659</name>
</gene>
<name>A0A2I0TMK9_LIMLA</name>
<proteinExistence type="predicted"/>
<protein>
    <submittedName>
        <fullName evidence="1">Rna-directed dna polymerase from mobile element jockey-like</fullName>
    </submittedName>
</protein>
<reference evidence="2" key="1">
    <citation type="submission" date="2017-11" db="EMBL/GenBank/DDBJ databases">
        <authorList>
            <person name="Lima N.C."/>
            <person name="Parody-Merino A.M."/>
            <person name="Battley P.F."/>
            <person name="Fidler A.E."/>
            <person name="Prosdocimi F."/>
        </authorList>
    </citation>
    <scope>NUCLEOTIDE SEQUENCE [LARGE SCALE GENOMIC DNA]</scope>
</reference>
<evidence type="ECO:0000313" key="1">
    <source>
        <dbReference type="EMBL" id="PKU35039.1"/>
    </source>
</evidence>
<keyword evidence="1" id="KW-0695">RNA-directed DNA polymerase</keyword>